<dbReference type="AlphaFoldDB" id="A0A3M7T1G1"/>
<dbReference type="EMBL" id="REGN01000441">
    <property type="protein sequence ID" value="RNA41871.1"/>
    <property type="molecule type" value="Genomic_DNA"/>
</dbReference>
<evidence type="ECO:0000313" key="1">
    <source>
        <dbReference type="EMBL" id="RNA41871.1"/>
    </source>
</evidence>
<dbReference type="Proteomes" id="UP000276133">
    <property type="component" value="Unassembled WGS sequence"/>
</dbReference>
<keyword evidence="2" id="KW-1185">Reference proteome</keyword>
<name>A0A3M7T1G1_BRAPC</name>
<accession>A0A3M7T1G1</accession>
<evidence type="ECO:0000313" key="2">
    <source>
        <dbReference type="Proteomes" id="UP000276133"/>
    </source>
</evidence>
<comment type="caution">
    <text evidence="1">The sequence shown here is derived from an EMBL/GenBank/DDBJ whole genome shotgun (WGS) entry which is preliminary data.</text>
</comment>
<sequence>MRIIKHTKDAYSQKIAIFEIYVENESFKIDLNCELVFLNHKLNSHHASSATPLNNISPQNKP</sequence>
<organism evidence="1 2">
    <name type="scientific">Brachionus plicatilis</name>
    <name type="common">Marine rotifer</name>
    <name type="synonym">Brachionus muelleri</name>
    <dbReference type="NCBI Taxonomy" id="10195"/>
    <lineage>
        <taxon>Eukaryota</taxon>
        <taxon>Metazoa</taxon>
        <taxon>Spiralia</taxon>
        <taxon>Gnathifera</taxon>
        <taxon>Rotifera</taxon>
        <taxon>Eurotatoria</taxon>
        <taxon>Monogononta</taxon>
        <taxon>Pseudotrocha</taxon>
        <taxon>Ploima</taxon>
        <taxon>Brachionidae</taxon>
        <taxon>Brachionus</taxon>
    </lineage>
</organism>
<protein>
    <submittedName>
        <fullName evidence="1">Uncharacterized protein</fullName>
    </submittedName>
</protein>
<reference evidence="1 2" key="1">
    <citation type="journal article" date="2018" name="Sci. Rep.">
        <title>Genomic signatures of local adaptation to the degree of environmental predictability in rotifers.</title>
        <authorList>
            <person name="Franch-Gras L."/>
            <person name="Hahn C."/>
            <person name="Garcia-Roger E.M."/>
            <person name="Carmona M.J."/>
            <person name="Serra M."/>
            <person name="Gomez A."/>
        </authorList>
    </citation>
    <scope>NUCLEOTIDE SEQUENCE [LARGE SCALE GENOMIC DNA]</scope>
    <source>
        <strain evidence="1">HYR1</strain>
    </source>
</reference>
<gene>
    <name evidence="1" type="ORF">BpHYR1_031288</name>
</gene>
<proteinExistence type="predicted"/>